<dbReference type="InterPro" id="IPR001611">
    <property type="entry name" value="Leu-rich_rpt"/>
</dbReference>
<dbReference type="FunFam" id="3.80.10.10:FF:000291">
    <property type="entry name" value="F-box and leucine rich repeat protein 13"/>
    <property type="match status" value="1"/>
</dbReference>
<dbReference type="Pfam" id="PF13516">
    <property type="entry name" value="LRR_6"/>
    <property type="match status" value="2"/>
</dbReference>
<dbReference type="InterPro" id="IPR032675">
    <property type="entry name" value="LRR_dom_sf"/>
</dbReference>
<feature type="region of interest" description="Disordered" evidence="1">
    <location>
        <begin position="651"/>
        <end position="677"/>
    </location>
</feature>
<dbReference type="Proteomes" id="UP001214576">
    <property type="component" value="Unassembled WGS sequence"/>
</dbReference>
<dbReference type="Pfam" id="PF25372">
    <property type="entry name" value="DUF7885"/>
    <property type="match status" value="1"/>
</dbReference>
<dbReference type="PANTHER" id="PTHR13318">
    <property type="entry name" value="PARTNER OF PAIRED, ISOFORM B-RELATED"/>
    <property type="match status" value="1"/>
</dbReference>
<reference evidence="3" key="1">
    <citation type="submission" date="2022-03" db="EMBL/GenBank/DDBJ databases">
        <title>Genomic analyses of argali, domestic sheep and their hybrids provide insights into chromosomal evolution, heterosis and genetic basis of agronomic traits.</title>
        <authorList>
            <person name="Li M."/>
        </authorList>
    </citation>
    <scope>NUCLEOTIDE SEQUENCE</scope>
    <source>
        <strain evidence="3">CAU-MHL-2022a</strain>
        <tissue evidence="3">Skin</tissue>
    </source>
</reference>
<sequence length="677" mass="77335">MIIGIMENGLETLLWDMCIDPLMKPKIRRLSETYLEQLFGLDDQLVSIINQTFYAISLNTWREIAIPPINEDELLAEKMEAAIVYDNFRLKKHVLHHWHSYVKNRKEQLRGKSLYSNNWFLFSWIQSFNKLNIKNIITDKYIMSILQRWRLNVLRLNFRGCVLRLKTLRSVSKYVCQLFVLLPCILKWKLHLLDFNKILPSTVMQDESMRYISESCPGVLYLNLSNTVITNRTMRLLPRYFYNLQNLSLAYCRKFTDKGLQYLNLGNGCHKLIYLDLSGCTQISVQGFRNIANSCSGIMHLTINDMPTLTDSCVKALVEKCRRISSVVFIGAPHISDSTFKALSACDIKKIRFEGNKRITDACFKLIDKSYPNISHIYMVDCKGITDGSLKSLSPLKQLTVLNLANCVRIGDMGLKQFLDGPSSTKIRELNLSNCIHLSDASIAKLSERCCNLNYLNLRNCEHLTDLGVEFIVNIFSLVSVDLSGTDISNEVKKMTYIVFCNTIISILKPLTWNFLQVFCKGSLSLEHLDVSYCPQLSDIIIKALAIYCINLTSLSVAGCPKITDSAMEMLSAKCHYLHVLDVSGCILLTDQMLENLAMGCRQLRILKMQYCRLISKEAALRMSSLVQHQEYSASNPPLWFGYDSEGKSLTEQQNTSLKDSELTMKESTYSNEEEAV</sequence>
<evidence type="ECO:0000259" key="2">
    <source>
        <dbReference type="Pfam" id="PF25372"/>
    </source>
</evidence>
<dbReference type="InterPro" id="IPR057207">
    <property type="entry name" value="FBXL15_LRR"/>
</dbReference>
<proteinExistence type="predicted"/>
<evidence type="ECO:0000313" key="3">
    <source>
        <dbReference type="EMBL" id="KAI4543788.1"/>
    </source>
</evidence>
<gene>
    <name evidence="3" type="ORF">MG293_006582</name>
</gene>
<dbReference type="SUPFAM" id="SSF52047">
    <property type="entry name" value="RNI-like"/>
    <property type="match status" value="2"/>
</dbReference>
<dbReference type="InterPro" id="IPR006553">
    <property type="entry name" value="Leu-rich_rpt_Cys-con_subtyp"/>
</dbReference>
<dbReference type="Gene3D" id="3.80.10.10">
    <property type="entry name" value="Ribonuclease Inhibitor"/>
    <property type="match status" value="3"/>
</dbReference>
<accession>A0AAD4UCU7</accession>
<name>A0AAD4UCU7_OVIAM</name>
<dbReference type="AlphaFoldDB" id="A0AAD4UCU7"/>
<protein>
    <recommendedName>
        <fullName evidence="2">F-box/LRR-repeat protein 15-like leucin rich repeat domain-containing protein</fullName>
    </recommendedName>
</protein>
<evidence type="ECO:0000256" key="1">
    <source>
        <dbReference type="SAM" id="MobiDB-lite"/>
    </source>
</evidence>
<organism evidence="3 4">
    <name type="scientific">Ovis ammon polii</name>
    <dbReference type="NCBI Taxonomy" id="230172"/>
    <lineage>
        <taxon>Eukaryota</taxon>
        <taxon>Metazoa</taxon>
        <taxon>Chordata</taxon>
        <taxon>Craniata</taxon>
        <taxon>Vertebrata</taxon>
        <taxon>Euteleostomi</taxon>
        <taxon>Mammalia</taxon>
        <taxon>Eutheria</taxon>
        <taxon>Laurasiatheria</taxon>
        <taxon>Artiodactyla</taxon>
        <taxon>Ruminantia</taxon>
        <taxon>Pecora</taxon>
        <taxon>Bovidae</taxon>
        <taxon>Caprinae</taxon>
        <taxon>Ovis</taxon>
    </lineage>
</organism>
<feature type="domain" description="F-box/LRR-repeat protein 15-like leucin rich repeat" evidence="2">
    <location>
        <begin position="317"/>
        <end position="489"/>
    </location>
</feature>
<keyword evidence="4" id="KW-1185">Reference proteome</keyword>
<dbReference type="SMART" id="SM00367">
    <property type="entry name" value="LRR_CC"/>
    <property type="match status" value="13"/>
</dbReference>
<dbReference type="GO" id="GO:0031146">
    <property type="term" value="P:SCF-dependent proteasomal ubiquitin-dependent protein catabolic process"/>
    <property type="evidence" value="ECO:0007669"/>
    <property type="project" value="TreeGrafter"/>
</dbReference>
<dbReference type="PANTHER" id="PTHR13318:SF240">
    <property type="entry name" value="F-BOX AND LEUCINE-RICH REPEAT PROTEIN 13"/>
    <property type="match status" value="1"/>
</dbReference>
<comment type="caution">
    <text evidence="3">The sequence shown here is derived from an EMBL/GenBank/DDBJ whole genome shotgun (WGS) entry which is preliminary data.</text>
</comment>
<dbReference type="EMBL" id="JAKZEL010000005">
    <property type="protein sequence ID" value="KAI4543788.1"/>
    <property type="molecule type" value="Genomic_DNA"/>
</dbReference>
<evidence type="ECO:0000313" key="4">
    <source>
        <dbReference type="Proteomes" id="UP001214576"/>
    </source>
</evidence>
<dbReference type="GO" id="GO:0019005">
    <property type="term" value="C:SCF ubiquitin ligase complex"/>
    <property type="evidence" value="ECO:0007669"/>
    <property type="project" value="TreeGrafter"/>
</dbReference>